<dbReference type="eggNOG" id="ENOG5033NET">
    <property type="taxonomic scope" value="Bacteria"/>
</dbReference>
<dbReference type="KEGG" id="ade:Adeh_2326"/>
<evidence type="ECO:0000313" key="1">
    <source>
        <dbReference type="EMBL" id="ABC82096.1"/>
    </source>
</evidence>
<gene>
    <name evidence="1" type="ordered locus">Adeh_2326</name>
</gene>
<accession>Q2IKB8</accession>
<reference evidence="1 2" key="1">
    <citation type="submission" date="2006-01" db="EMBL/GenBank/DDBJ databases">
        <title>Complete sequence of Anaeromyxobacter dehalogenans 2CP-C.</title>
        <authorList>
            <consortium name="US DOE Joint Genome Institute"/>
            <person name="Copeland A."/>
            <person name="Lucas S."/>
            <person name="Lapidus A."/>
            <person name="Barry K."/>
            <person name="Detter J.C."/>
            <person name="Glavina T."/>
            <person name="Hammon N."/>
            <person name="Israni S."/>
            <person name="Pitluck S."/>
            <person name="Brettin T."/>
            <person name="Bruce D."/>
            <person name="Han C."/>
            <person name="Tapia R."/>
            <person name="Gilna P."/>
            <person name="Kiss H."/>
            <person name="Schmutz J."/>
            <person name="Larimer F."/>
            <person name="Land M."/>
            <person name="Kyrpides N."/>
            <person name="Anderson I."/>
            <person name="Sanford R.A."/>
            <person name="Ritalahti K.M."/>
            <person name="Thomas H.S."/>
            <person name="Kirby J.R."/>
            <person name="Zhulin I.B."/>
            <person name="Loeffler F.E."/>
            <person name="Richardson P."/>
        </authorList>
    </citation>
    <scope>NUCLEOTIDE SEQUENCE [LARGE SCALE GENOMIC DNA]</scope>
    <source>
        <strain evidence="1 2">2CP-C</strain>
    </source>
</reference>
<protein>
    <submittedName>
        <fullName evidence="1">Uncharacterized protein</fullName>
    </submittedName>
</protein>
<dbReference type="Proteomes" id="UP000001935">
    <property type="component" value="Chromosome"/>
</dbReference>
<dbReference type="EMBL" id="CP000251">
    <property type="protein sequence ID" value="ABC82096.1"/>
    <property type="molecule type" value="Genomic_DNA"/>
</dbReference>
<dbReference type="STRING" id="290397.Adeh_2326"/>
<dbReference type="AlphaFoldDB" id="Q2IKB8"/>
<proteinExistence type="predicted"/>
<name>Q2IKB8_ANADE</name>
<dbReference type="RefSeq" id="WP_011421378.1">
    <property type="nucleotide sequence ID" value="NC_007760.1"/>
</dbReference>
<dbReference type="HOGENOM" id="CLU_2379947_0_0_7"/>
<dbReference type="OrthoDB" id="2053364at2"/>
<organism evidence="1 2">
    <name type="scientific">Anaeromyxobacter dehalogenans (strain 2CP-C)</name>
    <dbReference type="NCBI Taxonomy" id="290397"/>
    <lineage>
        <taxon>Bacteria</taxon>
        <taxon>Pseudomonadati</taxon>
        <taxon>Myxococcota</taxon>
        <taxon>Myxococcia</taxon>
        <taxon>Myxococcales</taxon>
        <taxon>Cystobacterineae</taxon>
        <taxon>Anaeromyxobacteraceae</taxon>
        <taxon>Anaeromyxobacter</taxon>
    </lineage>
</organism>
<sequence length="94" mass="11192">MDTLTMNIKREFFARIVAKTKRVEYREQSRFWKRRIEPLKTPFKLRLLNGMTHPIPEAIVVVTRVTRQGGGYQLHLGRVLGVQCWDRQSQKPKR</sequence>
<evidence type="ECO:0000313" key="2">
    <source>
        <dbReference type="Proteomes" id="UP000001935"/>
    </source>
</evidence>